<organism evidence="1 2">
    <name type="scientific">Sphingomonas jinjuensis</name>
    <dbReference type="NCBI Taxonomy" id="535907"/>
    <lineage>
        <taxon>Bacteria</taxon>
        <taxon>Pseudomonadati</taxon>
        <taxon>Pseudomonadota</taxon>
        <taxon>Alphaproteobacteria</taxon>
        <taxon>Sphingomonadales</taxon>
        <taxon>Sphingomonadaceae</taxon>
        <taxon>Sphingomonas</taxon>
    </lineage>
</organism>
<dbReference type="Proteomes" id="UP000529795">
    <property type="component" value="Unassembled WGS sequence"/>
</dbReference>
<accession>A0A840F858</accession>
<gene>
    <name evidence="1" type="ORF">GGQ80_000577</name>
</gene>
<sequence length="98" mass="10113">MERDALLYTFANPQGGSAVADRLAAANLTSLQRIEVLAAIDAALSEAFYTLLRALDGSASLGGCQQAFKLNGEGGEIIADGDGRLEAAAWETFYGSGG</sequence>
<proteinExistence type="predicted"/>
<comment type="caution">
    <text evidence="1">The sequence shown here is derived from an EMBL/GenBank/DDBJ whole genome shotgun (WGS) entry which is preliminary data.</text>
</comment>
<evidence type="ECO:0000313" key="1">
    <source>
        <dbReference type="EMBL" id="MBB4152701.1"/>
    </source>
</evidence>
<name>A0A840F858_9SPHN</name>
<evidence type="ECO:0000313" key="2">
    <source>
        <dbReference type="Proteomes" id="UP000529795"/>
    </source>
</evidence>
<dbReference type="EMBL" id="JACIEV010000001">
    <property type="protein sequence ID" value="MBB4152701.1"/>
    <property type="molecule type" value="Genomic_DNA"/>
</dbReference>
<dbReference type="AlphaFoldDB" id="A0A840F858"/>
<keyword evidence="2" id="KW-1185">Reference proteome</keyword>
<reference evidence="1 2" key="1">
    <citation type="submission" date="2020-08" db="EMBL/GenBank/DDBJ databases">
        <title>Genomic Encyclopedia of Type Strains, Phase IV (KMG-IV): sequencing the most valuable type-strain genomes for metagenomic binning, comparative biology and taxonomic classification.</title>
        <authorList>
            <person name="Goeker M."/>
        </authorList>
    </citation>
    <scope>NUCLEOTIDE SEQUENCE [LARGE SCALE GENOMIC DNA]</scope>
    <source>
        <strain evidence="1 2">YC6723</strain>
    </source>
</reference>
<protein>
    <submittedName>
        <fullName evidence="1">Uncharacterized protein</fullName>
    </submittedName>
</protein>